<feature type="compositionally biased region" description="Acidic residues" evidence="1">
    <location>
        <begin position="58"/>
        <end position="68"/>
    </location>
</feature>
<dbReference type="STRING" id="388357.GCA_001580365_03700"/>
<dbReference type="AlphaFoldDB" id="A0A512IFG6"/>
<name>A0A512IFG6_9MICC</name>
<dbReference type="Proteomes" id="UP000321103">
    <property type="component" value="Unassembled WGS sequence"/>
</dbReference>
<evidence type="ECO:0000256" key="1">
    <source>
        <dbReference type="SAM" id="MobiDB-lite"/>
    </source>
</evidence>
<organism evidence="2 3">
    <name type="scientific">Kocuria turfanensis</name>
    <dbReference type="NCBI Taxonomy" id="388357"/>
    <lineage>
        <taxon>Bacteria</taxon>
        <taxon>Bacillati</taxon>
        <taxon>Actinomycetota</taxon>
        <taxon>Actinomycetes</taxon>
        <taxon>Micrococcales</taxon>
        <taxon>Micrococcaceae</taxon>
        <taxon>Kocuria</taxon>
    </lineage>
</organism>
<reference evidence="2 3" key="1">
    <citation type="submission" date="2019-07" db="EMBL/GenBank/DDBJ databases">
        <title>Whole genome shotgun sequence of Kocuria turfanensis NBRC 107627.</title>
        <authorList>
            <person name="Hosoyama A."/>
            <person name="Uohara A."/>
            <person name="Ohji S."/>
            <person name="Ichikawa N."/>
        </authorList>
    </citation>
    <scope>NUCLEOTIDE SEQUENCE [LARGE SCALE GENOMIC DNA]</scope>
    <source>
        <strain evidence="2 3">NBRC 107627</strain>
    </source>
</reference>
<gene>
    <name evidence="2" type="ORF">KTU01_25680</name>
</gene>
<evidence type="ECO:0000313" key="3">
    <source>
        <dbReference type="Proteomes" id="UP000321103"/>
    </source>
</evidence>
<dbReference type="RefSeq" id="WP_062737338.1">
    <property type="nucleotide sequence ID" value="NZ_CP014482.1"/>
</dbReference>
<sequence>MNPNARNPRTSAPEEENAQDLSNPAADISDGLVDAQTAEKFQQAVEQRLSEPPLAEAGAEEQATDADGDNPVTMDSPE</sequence>
<keyword evidence="3" id="KW-1185">Reference proteome</keyword>
<evidence type="ECO:0000313" key="2">
    <source>
        <dbReference type="EMBL" id="GEO96445.1"/>
    </source>
</evidence>
<accession>A0A512IFG6</accession>
<dbReference type="EMBL" id="BJZS01000087">
    <property type="protein sequence ID" value="GEO96445.1"/>
    <property type="molecule type" value="Genomic_DNA"/>
</dbReference>
<proteinExistence type="predicted"/>
<comment type="caution">
    <text evidence="2">The sequence shown here is derived from an EMBL/GenBank/DDBJ whole genome shotgun (WGS) entry which is preliminary data.</text>
</comment>
<protein>
    <submittedName>
        <fullName evidence="2">Uncharacterized protein</fullName>
    </submittedName>
</protein>
<feature type="region of interest" description="Disordered" evidence="1">
    <location>
        <begin position="1"/>
        <end position="78"/>
    </location>
</feature>
<feature type="compositionally biased region" description="Polar residues" evidence="1">
    <location>
        <begin position="1"/>
        <end position="10"/>
    </location>
</feature>